<keyword evidence="3" id="KW-1185">Reference proteome</keyword>
<feature type="region of interest" description="Disordered" evidence="1">
    <location>
        <begin position="1"/>
        <end position="30"/>
    </location>
</feature>
<dbReference type="Proteomes" id="UP000219338">
    <property type="component" value="Unassembled WGS sequence"/>
</dbReference>
<sequence length="152" mass="16793">MNLFGPAEPPLLSAPHHQESSQGAPDELGGRTTTTLLNLVIAQVITRERLTWKGQDILCQTPILMTLLLVHRLAQVHHRASHQIQNGGKLHKKEEAGEGPQDLEEKEAITANKEGWDQEVGEMIEVLPGLPVTPDHLDHPLTEIIPRTIPLC</sequence>
<evidence type="ECO:0000256" key="1">
    <source>
        <dbReference type="SAM" id="MobiDB-lite"/>
    </source>
</evidence>
<proteinExistence type="predicted"/>
<feature type="region of interest" description="Disordered" evidence="1">
    <location>
        <begin position="82"/>
        <end position="104"/>
    </location>
</feature>
<organism evidence="2 3">
    <name type="scientific">Armillaria ostoyae</name>
    <name type="common">Armillaria root rot fungus</name>
    <dbReference type="NCBI Taxonomy" id="47428"/>
    <lineage>
        <taxon>Eukaryota</taxon>
        <taxon>Fungi</taxon>
        <taxon>Dikarya</taxon>
        <taxon>Basidiomycota</taxon>
        <taxon>Agaricomycotina</taxon>
        <taxon>Agaricomycetes</taxon>
        <taxon>Agaricomycetidae</taxon>
        <taxon>Agaricales</taxon>
        <taxon>Marasmiineae</taxon>
        <taxon>Physalacriaceae</taxon>
        <taxon>Armillaria</taxon>
    </lineage>
</organism>
<dbReference type="EMBL" id="FUEG01000031">
    <property type="protein sequence ID" value="SJL15918.1"/>
    <property type="molecule type" value="Genomic_DNA"/>
</dbReference>
<dbReference type="AlphaFoldDB" id="A0A284S4H6"/>
<protein>
    <submittedName>
        <fullName evidence="2">Uncharacterized protein</fullName>
    </submittedName>
</protein>
<evidence type="ECO:0000313" key="2">
    <source>
        <dbReference type="EMBL" id="SJL15918.1"/>
    </source>
</evidence>
<accession>A0A284S4H6</accession>
<name>A0A284S4H6_ARMOS</name>
<evidence type="ECO:0000313" key="3">
    <source>
        <dbReference type="Proteomes" id="UP000219338"/>
    </source>
</evidence>
<reference evidence="3" key="1">
    <citation type="journal article" date="2017" name="Nat. Ecol. Evol.">
        <title>Genome expansion and lineage-specific genetic innovations in the forest pathogenic fungi Armillaria.</title>
        <authorList>
            <person name="Sipos G."/>
            <person name="Prasanna A.N."/>
            <person name="Walter M.C."/>
            <person name="O'Connor E."/>
            <person name="Balint B."/>
            <person name="Krizsan K."/>
            <person name="Kiss B."/>
            <person name="Hess J."/>
            <person name="Varga T."/>
            <person name="Slot J."/>
            <person name="Riley R."/>
            <person name="Boka B."/>
            <person name="Rigling D."/>
            <person name="Barry K."/>
            <person name="Lee J."/>
            <person name="Mihaltcheva S."/>
            <person name="LaButti K."/>
            <person name="Lipzen A."/>
            <person name="Waldron R."/>
            <person name="Moloney N.M."/>
            <person name="Sperisen C."/>
            <person name="Kredics L."/>
            <person name="Vagvoelgyi C."/>
            <person name="Patrignani A."/>
            <person name="Fitzpatrick D."/>
            <person name="Nagy I."/>
            <person name="Doyle S."/>
            <person name="Anderson J.B."/>
            <person name="Grigoriev I.V."/>
            <person name="Gueldener U."/>
            <person name="Muensterkoetter M."/>
            <person name="Nagy L.G."/>
        </authorList>
    </citation>
    <scope>NUCLEOTIDE SEQUENCE [LARGE SCALE GENOMIC DNA]</scope>
    <source>
        <strain evidence="3">C18/9</strain>
    </source>
</reference>
<gene>
    <name evidence="2" type="ORF">ARMOST_19426</name>
</gene>